<evidence type="ECO:0000256" key="6">
    <source>
        <dbReference type="ARBA" id="ARBA00022840"/>
    </source>
</evidence>
<keyword evidence="13" id="KW-1185">Reference proteome</keyword>
<organism evidence="12 13">
    <name type="scientific">Weissella confusa</name>
    <name type="common">Lactobacillus confusus</name>
    <dbReference type="NCBI Taxonomy" id="1583"/>
    <lineage>
        <taxon>Bacteria</taxon>
        <taxon>Bacillati</taxon>
        <taxon>Bacillota</taxon>
        <taxon>Bacilli</taxon>
        <taxon>Lactobacillales</taxon>
        <taxon>Lactobacillaceae</taxon>
        <taxon>Weissella</taxon>
    </lineage>
</organism>
<dbReference type="RefSeq" id="WP_003608631.1">
    <property type="nucleotide sequence ID" value="NZ_ALXH01000152.1"/>
</dbReference>
<dbReference type="GO" id="GO:0005524">
    <property type="term" value="F:ATP binding"/>
    <property type="evidence" value="ECO:0007669"/>
    <property type="project" value="UniProtKB-KW"/>
</dbReference>
<feature type="domain" description="Glutamate--cysteine ligase" evidence="10">
    <location>
        <begin position="258"/>
        <end position="325"/>
    </location>
</feature>
<dbReference type="EC" id="6.3.2.2" evidence="2 9"/>
<evidence type="ECO:0000256" key="4">
    <source>
        <dbReference type="ARBA" id="ARBA00022684"/>
    </source>
</evidence>
<sequence>MAENQLEIGKLVAENDLYHELLGGRFGIEIEEHRVTEEGRLSRRVYPDTLGPRATHPYLQTDYSETQSEIVTEPATSFEMARDLLLQLQWVLRDHMAENETIWPLSMPPRLTPDDLQWVDETFDRPWISEYRDWLTDKYGSTHEIITGLHLNYSLPESLLEKLFALSDETDYVTYKNRVYFKLAQAISANRWLFVYLFGATPFSLNSTDSRLPELEHPVRSLRTSQFGFANDANIQINYATNLADHLDQIDQHIQAGDLYSNHEFYGTVRFKGPETKEAMVTEGVHYLELRILDADPFDPAGISENALNIIHLVIIYLLLQDEVYSADDLVHADELANEIAMQSPTDKLPNQKEAMALMGEVSKLADHFGMRFNDGLSLIAERILTPSKTPAAKIVALAKTPDELQAWATKVGNERGDLFHVKHDEQFEDLFGRGELASVIKQAYELGVRVKERTRDTVTLSVGEHVEVLHESKDLTELFPEILPA</sequence>
<dbReference type="Pfam" id="PF04262">
    <property type="entry name" value="Glu_cys_ligase"/>
    <property type="match status" value="2"/>
</dbReference>
<dbReference type="GO" id="GO:0046872">
    <property type="term" value="F:metal ion binding"/>
    <property type="evidence" value="ECO:0007669"/>
    <property type="project" value="TreeGrafter"/>
</dbReference>
<proteinExistence type="inferred from homology"/>
<dbReference type="AlphaFoldDB" id="A0A4Z0RQL5"/>
<evidence type="ECO:0000313" key="11">
    <source>
        <dbReference type="EMBL" id="MBJ7632319.1"/>
    </source>
</evidence>
<dbReference type="Proteomes" id="UP000728106">
    <property type="component" value="Unassembled WGS sequence"/>
</dbReference>
<dbReference type="PANTHER" id="PTHR38761:SF1">
    <property type="entry name" value="GLUTAMATE--CYSTEINE LIGASE"/>
    <property type="match status" value="1"/>
</dbReference>
<keyword evidence="5" id="KW-0547">Nucleotide-binding</keyword>
<keyword evidence="4 8" id="KW-0317">Glutathione biosynthesis</keyword>
<evidence type="ECO:0000256" key="1">
    <source>
        <dbReference type="ARBA" id="ARBA00005006"/>
    </source>
</evidence>
<dbReference type="InterPro" id="IPR006334">
    <property type="entry name" value="Glut_cys_ligase"/>
</dbReference>
<keyword evidence="3 8" id="KW-0436">Ligase</keyword>
<dbReference type="GO" id="GO:0004357">
    <property type="term" value="F:glutamate-cysteine ligase activity"/>
    <property type="evidence" value="ECO:0007669"/>
    <property type="project" value="UniProtKB-EC"/>
</dbReference>
<feature type="domain" description="Glutamate--cysteine ligase" evidence="10">
    <location>
        <begin position="13"/>
        <end position="255"/>
    </location>
</feature>
<gene>
    <name evidence="12" type="ORF">HAU20_06155</name>
    <name evidence="11" type="ORF">HAU43_04350</name>
</gene>
<comment type="pathway">
    <text evidence="1 9">Sulfur metabolism; glutathione biosynthesis; glutathione from L-cysteine and L-glutamate: step 1/2.</text>
</comment>
<evidence type="ECO:0000256" key="5">
    <source>
        <dbReference type="ARBA" id="ARBA00022741"/>
    </source>
</evidence>
<accession>A0A4Z0RQL5</accession>
<comment type="catalytic activity">
    <reaction evidence="7 9">
        <text>L-cysteine + L-glutamate + ATP = gamma-L-glutamyl-L-cysteine + ADP + phosphate + H(+)</text>
        <dbReference type="Rhea" id="RHEA:13285"/>
        <dbReference type="ChEBI" id="CHEBI:15378"/>
        <dbReference type="ChEBI" id="CHEBI:29985"/>
        <dbReference type="ChEBI" id="CHEBI:30616"/>
        <dbReference type="ChEBI" id="CHEBI:35235"/>
        <dbReference type="ChEBI" id="CHEBI:43474"/>
        <dbReference type="ChEBI" id="CHEBI:58173"/>
        <dbReference type="ChEBI" id="CHEBI:456216"/>
        <dbReference type="EC" id="6.3.2.2"/>
    </reaction>
</comment>
<comment type="similarity">
    <text evidence="8">Belongs to the glutamate--cysteine ligase type 1 family.</text>
</comment>
<evidence type="ECO:0000259" key="10">
    <source>
        <dbReference type="Pfam" id="PF04262"/>
    </source>
</evidence>
<evidence type="ECO:0000313" key="13">
    <source>
        <dbReference type="Proteomes" id="UP000728106"/>
    </source>
</evidence>
<evidence type="ECO:0000256" key="7">
    <source>
        <dbReference type="ARBA" id="ARBA00048819"/>
    </source>
</evidence>
<dbReference type="GeneID" id="57977920"/>
<dbReference type="InterPro" id="IPR014746">
    <property type="entry name" value="Gln_synth/guanido_kin_cat_dom"/>
</dbReference>
<keyword evidence="6" id="KW-0067">ATP-binding</keyword>
<dbReference type="SUPFAM" id="SSF55931">
    <property type="entry name" value="Glutamine synthetase/guanido kinase"/>
    <property type="match status" value="1"/>
</dbReference>
<dbReference type="EMBL" id="JAAOCP010000006">
    <property type="protein sequence ID" value="MBJ7638969.1"/>
    <property type="molecule type" value="Genomic_DNA"/>
</dbReference>
<evidence type="ECO:0000256" key="9">
    <source>
        <dbReference type="RuleBase" id="RU004391"/>
    </source>
</evidence>
<dbReference type="PANTHER" id="PTHR38761">
    <property type="entry name" value="GLUTAMATE--CYSTEINE LIGASE"/>
    <property type="match status" value="1"/>
</dbReference>
<name>A0A4Z0RQL5_WEICO</name>
<reference evidence="12" key="1">
    <citation type="submission" date="2020-02" db="EMBL/GenBank/DDBJ databases">
        <authorList>
            <person name="Fontana A."/>
            <person name="Patrone V."/>
            <person name="Morelli L."/>
        </authorList>
    </citation>
    <scope>NUCLEOTIDE SEQUENCE</scope>
    <source>
        <strain evidence="11">CCUG 30943</strain>
        <strain evidence="12">CCUG 43002</strain>
    </source>
</reference>
<dbReference type="Proteomes" id="UP000808038">
    <property type="component" value="Unassembled WGS sequence"/>
</dbReference>
<comment type="caution">
    <text evidence="12">The sequence shown here is derived from an EMBL/GenBank/DDBJ whole genome shotgun (WGS) entry which is preliminary data.</text>
</comment>
<evidence type="ECO:0000256" key="2">
    <source>
        <dbReference type="ARBA" id="ARBA00012220"/>
    </source>
</evidence>
<evidence type="ECO:0000256" key="3">
    <source>
        <dbReference type="ARBA" id="ARBA00022598"/>
    </source>
</evidence>
<evidence type="ECO:0000313" key="12">
    <source>
        <dbReference type="EMBL" id="MBJ7638969.1"/>
    </source>
</evidence>
<dbReference type="GO" id="GO:0005829">
    <property type="term" value="C:cytosol"/>
    <property type="evidence" value="ECO:0007669"/>
    <property type="project" value="TreeGrafter"/>
</dbReference>
<evidence type="ECO:0000256" key="8">
    <source>
        <dbReference type="RuleBase" id="RU003544"/>
    </source>
</evidence>
<dbReference type="GO" id="GO:0006750">
    <property type="term" value="P:glutathione biosynthetic process"/>
    <property type="evidence" value="ECO:0007669"/>
    <property type="project" value="UniProtKB-KW"/>
</dbReference>
<dbReference type="Gene3D" id="3.30.590.20">
    <property type="match status" value="1"/>
</dbReference>
<dbReference type="InterPro" id="IPR007370">
    <property type="entry name" value="Glu_cys_ligase"/>
</dbReference>
<dbReference type="EMBL" id="JAAOCX010000004">
    <property type="protein sequence ID" value="MBJ7632319.1"/>
    <property type="molecule type" value="Genomic_DNA"/>
</dbReference>
<protein>
    <recommendedName>
        <fullName evidence="2 9">Glutamate--cysteine ligase</fullName>
        <ecNumber evidence="2 9">6.3.2.2</ecNumber>
    </recommendedName>
</protein>
<reference evidence="12 13" key="2">
    <citation type="journal article" date="2021" name="Int. J. Food Microbiol.">
        <title>Safety demonstration of a microbial species for use in the food chain: Weissella confusa.</title>
        <authorList>
            <person name="Bourdichon F."/>
            <person name="Patrone V."/>
            <person name="Fontana A."/>
            <person name="Milani G."/>
            <person name="Morelli L."/>
        </authorList>
    </citation>
    <scope>NUCLEOTIDE SEQUENCE [LARGE SCALE GENOMIC DNA]</scope>
    <source>
        <strain evidence="11">CCUG 30943</strain>
        <strain evidence="12 13">CCUG 43002</strain>
    </source>
</reference>